<comment type="caution">
    <text evidence="1">The sequence shown here is derived from an EMBL/GenBank/DDBJ whole genome shotgun (WGS) entry which is preliminary data.</text>
</comment>
<keyword evidence="2" id="KW-1185">Reference proteome</keyword>
<reference evidence="1 2" key="1">
    <citation type="submission" date="2019-12" db="EMBL/GenBank/DDBJ databases">
        <title>Genomic-based taxomic classification of the family Erythrobacteraceae.</title>
        <authorList>
            <person name="Xu L."/>
        </authorList>
    </citation>
    <scope>NUCLEOTIDE SEQUENCE [LARGE SCALE GENOMIC DNA]</scope>
    <source>
        <strain evidence="1 2">KCTC 42006</strain>
    </source>
</reference>
<evidence type="ECO:0000313" key="2">
    <source>
        <dbReference type="Proteomes" id="UP000460290"/>
    </source>
</evidence>
<proteinExistence type="predicted"/>
<organism evidence="1 2">
    <name type="scientific">Pontixanthobacter aestiaquae</name>
    <dbReference type="NCBI Taxonomy" id="1509367"/>
    <lineage>
        <taxon>Bacteria</taxon>
        <taxon>Pseudomonadati</taxon>
        <taxon>Pseudomonadota</taxon>
        <taxon>Alphaproteobacteria</taxon>
        <taxon>Sphingomonadales</taxon>
        <taxon>Erythrobacteraceae</taxon>
        <taxon>Pontixanthobacter</taxon>
    </lineage>
</organism>
<dbReference type="EMBL" id="WTYZ01000001">
    <property type="protein sequence ID" value="MXO83337.1"/>
    <property type="molecule type" value="Genomic_DNA"/>
</dbReference>
<name>A0A844Z8E0_9SPHN</name>
<dbReference type="RefSeq" id="WP_160613701.1">
    <property type="nucleotide sequence ID" value="NZ_JAUFQM010000001.1"/>
</dbReference>
<sequence>MEHGPVMENLGMPQEWRIAKNLKEIGQHHPVTLPRDTIGRKVWITCGCGAFP</sequence>
<gene>
    <name evidence="1" type="ORF">GRI35_08170</name>
</gene>
<dbReference type="AlphaFoldDB" id="A0A844Z8E0"/>
<protein>
    <submittedName>
        <fullName evidence="1">Uncharacterized protein</fullName>
    </submittedName>
</protein>
<accession>A0A844Z8E0</accession>
<evidence type="ECO:0000313" key="1">
    <source>
        <dbReference type="EMBL" id="MXO83337.1"/>
    </source>
</evidence>
<dbReference type="Proteomes" id="UP000460290">
    <property type="component" value="Unassembled WGS sequence"/>
</dbReference>